<evidence type="ECO:0000256" key="9">
    <source>
        <dbReference type="SAM" id="MobiDB-lite"/>
    </source>
</evidence>
<dbReference type="PANTHER" id="PTHR11562:SF17">
    <property type="entry name" value="RE54080P-RELATED"/>
    <property type="match status" value="1"/>
</dbReference>
<dbReference type="OrthoDB" id="9944568at2759"/>
<proteinExistence type="inferred from homology"/>
<feature type="transmembrane region" description="Helical" evidence="10">
    <location>
        <begin position="129"/>
        <end position="156"/>
    </location>
</feature>
<feature type="compositionally biased region" description="Polar residues" evidence="9">
    <location>
        <begin position="10"/>
        <end position="26"/>
    </location>
</feature>
<dbReference type="InterPro" id="IPR027469">
    <property type="entry name" value="Cation_efflux_TMD_sf"/>
</dbReference>
<comment type="similarity">
    <text evidence="2">Belongs to the cation diffusion facilitator (CDF) transporter (TC 2.A.4) family. SLC30A subfamily.</text>
</comment>
<dbReference type="GO" id="GO:0005385">
    <property type="term" value="F:zinc ion transmembrane transporter activity"/>
    <property type="evidence" value="ECO:0007669"/>
    <property type="project" value="TreeGrafter"/>
</dbReference>
<feature type="region of interest" description="Disordered" evidence="9">
    <location>
        <begin position="1"/>
        <end position="58"/>
    </location>
</feature>
<keyword evidence="14" id="KW-1185">Reference proteome</keyword>
<dbReference type="SUPFAM" id="SSF160240">
    <property type="entry name" value="Cation efflux protein cytoplasmic domain-like"/>
    <property type="match status" value="1"/>
</dbReference>
<evidence type="ECO:0000256" key="6">
    <source>
        <dbReference type="ARBA" id="ARBA00022989"/>
    </source>
</evidence>
<evidence type="ECO:0000256" key="10">
    <source>
        <dbReference type="SAM" id="Phobius"/>
    </source>
</evidence>
<dbReference type="Pfam" id="PF01545">
    <property type="entry name" value="Cation_efflux"/>
    <property type="match status" value="1"/>
</dbReference>
<dbReference type="AlphaFoldDB" id="A0A433SJH8"/>
<dbReference type="SUPFAM" id="SSF161111">
    <property type="entry name" value="Cation efflux protein transmembrane domain-like"/>
    <property type="match status" value="1"/>
</dbReference>
<keyword evidence="8 10" id="KW-0472">Membrane</keyword>
<sequence length="463" mass="50784">MATPGDSQKRGSGQRESIILMSSGSQEYGDYGAKRPLATHAGDATRDSRDSRAAGRYVPAKGELFEKRETRLDNDRKRVTYILQTSGSHDRRRGDFDRPSGDERLTSTDSHCHSMKPKNAPDTKARRKLILASVLCLMFMIGETAGGLIAGSLAIISDAAHLLTDFASFMISLMALYLAQRPATKRLSFGWYRIEILGALMSILMLWVLTGILVYSAAERIVSADYEIDATIMLITAATGVAFNIVLGTTLHQHSHSHGGGHGHSHGGGGHGHSHGKGKGHSDSESDAHSLGGDGAHHHHNKEDNINVKAAFVHVVGDFFQSIGVLVAAFIIYYKPEWKIADPICTFLFSVFVLITTITILRDILVVLMEGTPRGINFAEVREAFFQVEGVLDIHNLRVWSLTMDKIALSVHIAVDKNADPHDVLRRASKAIQRRFAIAETTMQIEEYVTEMDNCVDCQGPKL</sequence>
<dbReference type="Proteomes" id="UP000271974">
    <property type="component" value="Unassembled WGS sequence"/>
</dbReference>
<evidence type="ECO:0000313" key="13">
    <source>
        <dbReference type="EMBL" id="RUS69219.1"/>
    </source>
</evidence>
<dbReference type="InterPro" id="IPR002524">
    <property type="entry name" value="Cation_efflux"/>
</dbReference>
<dbReference type="EMBL" id="RQTK01001775">
    <property type="protein sequence ID" value="RUS69219.1"/>
    <property type="molecule type" value="Genomic_DNA"/>
</dbReference>
<dbReference type="InterPro" id="IPR036837">
    <property type="entry name" value="Cation_efflux_CTD_sf"/>
</dbReference>
<comment type="subcellular location">
    <subcellularLocation>
        <location evidence="1">Membrane</location>
        <topology evidence="1">Multi-pass membrane protein</topology>
    </subcellularLocation>
</comment>
<gene>
    <name evidence="13" type="ORF">EGW08_023020</name>
</gene>
<dbReference type="PANTHER" id="PTHR11562">
    <property type="entry name" value="CATION EFFLUX PROTEIN/ ZINC TRANSPORTER"/>
    <property type="match status" value="1"/>
</dbReference>
<protein>
    <recommendedName>
        <fullName evidence="15">Zinc transporter 2-like</fullName>
    </recommendedName>
</protein>
<evidence type="ECO:0000256" key="1">
    <source>
        <dbReference type="ARBA" id="ARBA00004141"/>
    </source>
</evidence>
<feature type="compositionally biased region" description="Basic and acidic residues" evidence="9">
    <location>
        <begin position="43"/>
        <end position="53"/>
    </location>
</feature>
<feature type="compositionally biased region" description="Basic and acidic residues" evidence="9">
    <location>
        <begin position="88"/>
        <end position="112"/>
    </location>
</feature>
<feature type="transmembrane region" description="Helical" evidence="10">
    <location>
        <begin position="162"/>
        <end position="179"/>
    </location>
</feature>
<comment type="caution">
    <text evidence="13">The sequence shown here is derived from an EMBL/GenBank/DDBJ whole genome shotgun (WGS) entry which is preliminary data.</text>
</comment>
<evidence type="ECO:0000259" key="11">
    <source>
        <dbReference type="Pfam" id="PF01545"/>
    </source>
</evidence>
<keyword evidence="5" id="KW-0864">Zinc transport</keyword>
<dbReference type="GO" id="GO:0010043">
    <property type="term" value="P:response to zinc ion"/>
    <property type="evidence" value="ECO:0007669"/>
    <property type="project" value="TreeGrafter"/>
</dbReference>
<evidence type="ECO:0008006" key="15">
    <source>
        <dbReference type="Google" id="ProtNLM"/>
    </source>
</evidence>
<evidence type="ECO:0000256" key="4">
    <source>
        <dbReference type="ARBA" id="ARBA00022692"/>
    </source>
</evidence>
<dbReference type="InterPro" id="IPR058533">
    <property type="entry name" value="Cation_efflux_TM"/>
</dbReference>
<feature type="domain" description="Cation efflux protein transmembrane" evidence="11">
    <location>
        <begin position="129"/>
        <end position="369"/>
    </location>
</feature>
<name>A0A433SJH8_ELYCH</name>
<keyword evidence="7" id="KW-0406">Ion transport</keyword>
<feature type="domain" description="Cation efflux protein cytoplasmic" evidence="12">
    <location>
        <begin position="373"/>
        <end position="448"/>
    </location>
</feature>
<dbReference type="Gene3D" id="3.30.70.1350">
    <property type="entry name" value="Cation efflux protein, cytoplasmic domain"/>
    <property type="match status" value="1"/>
</dbReference>
<dbReference type="InterPro" id="IPR050681">
    <property type="entry name" value="CDF/SLC30A"/>
</dbReference>
<reference evidence="13 14" key="1">
    <citation type="submission" date="2019-01" db="EMBL/GenBank/DDBJ databases">
        <title>A draft genome assembly of the solar-powered sea slug Elysia chlorotica.</title>
        <authorList>
            <person name="Cai H."/>
            <person name="Li Q."/>
            <person name="Fang X."/>
            <person name="Li J."/>
            <person name="Curtis N.E."/>
            <person name="Altenburger A."/>
            <person name="Shibata T."/>
            <person name="Feng M."/>
            <person name="Maeda T."/>
            <person name="Schwartz J.A."/>
            <person name="Shigenobu S."/>
            <person name="Lundholm N."/>
            <person name="Nishiyama T."/>
            <person name="Yang H."/>
            <person name="Hasebe M."/>
            <person name="Li S."/>
            <person name="Pierce S.K."/>
            <person name="Wang J."/>
        </authorList>
    </citation>
    <scope>NUCLEOTIDE SEQUENCE [LARGE SCALE GENOMIC DNA]</scope>
    <source>
        <strain evidence="13">EC2010</strain>
        <tissue evidence="13">Whole organism of an adult</tissue>
    </source>
</reference>
<evidence type="ECO:0000313" key="14">
    <source>
        <dbReference type="Proteomes" id="UP000271974"/>
    </source>
</evidence>
<keyword evidence="3" id="KW-0813">Transport</keyword>
<evidence type="ECO:0000256" key="8">
    <source>
        <dbReference type="ARBA" id="ARBA00023136"/>
    </source>
</evidence>
<accession>A0A433SJH8</accession>
<keyword evidence="5" id="KW-0862">Zinc</keyword>
<dbReference type="GO" id="GO:0005886">
    <property type="term" value="C:plasma membrane"/>
    <property type="evidence" value="ECO:0007669"/>
    <property type="project" value="TreeGrafter"/>
</dbReference>
<keyword evidence="6 10" id="KW-1133">Transmembrane helix</keyword>
<dbReference type="STRING" id="188477.A0A433SJH8"/>
<feature type="transmembrane region" description="Helical" evidence="10">
    <location>
        <begin position="230"/>
        <end position="247"/>
    </location>
</feature>
<feature type="transmembrane region" description="Helical" evidence="10">
    <location>
        <begin position="340"/>
        <end position="361"/>
    </location>
</feature>
<keyword evidence="4 10" id="KW-0812">Transmembrane</keyword>
<feature type="region of interest" description="Disordered" evidence="9">
    <location>
        <begin position="82"/>
        <end position="120"/>
    </location>
</feature>
<organism evidence="13 14">
    <name type="scientific">Elysia chlorotica</name>
    <name type="common">Eastern emerald elysia</name>
    <name type="synonym">Sea slug</name>
    <dbReference type="NCBI Taxonomy" id="188477"/>
    <lineage>
        <taxon>Eukaryota</taxon>
        <taxon>Metazoa</taxon>
        <taxon>Spiralia</taxon>
        <taxon>Lophotrochozoa</taxon>
        <taxon>Mollusca</taxon>
        <taxon>Gastropoda</taxon>
        <taxon>Heterobranchia</taxon>
        <taxon>Euthyneura</taxon>
        <taxon>Panpulmonata</taxon>
        <taxon>Sacoglossa</taxon>
        <taxon>Placobranchoidea</taxon>
        <taxon>Plakobranchidae</taxon>
        <taxon>Elysia</taxon>
    </lineage>
</organism>
<feature type="compositionally biased region" description="Basic residues" evidence="9">
    <location>
        <begin position="254"/>
        <end position="265"/>
    </location>
</feature>
<feature type="region of interest" description="Disordered" evidence="9">
    <location>
        <begin position="254"/>
        <end position="298"/>
    </location>
</feature>
<dbReference type="NCBIfam" id="TIGR01297">
    <property type="entry name" value="CDF"/>
    <property type="match status" value="1"/>
</dbReference>
<feature type="transmembrane region" description="Helical" evidence="10">
    <location>
        <begin position="191"/>
        <end position="218"/>
    </location>
</feature>
<evidence type="ECO:0000256" key="2">
    <source>
        <dbReference type="ARBA" id="ARBA00008873"/>
    </source>
</evidence>
<feature type="transmembrane region" description="Helical" evidence="10">
    <location>
        <begin position="311"/>
        <end position="334"/>
    </location>
</feature>
<dbReference type="Pfam" id="PF16916">
    <property type="entry name" value="ZT_dimer"/>
    <property type="match status" value="1"/>
</dbReference>
<evidence type="ECO:0000256" key="3">
    <source>
        <dbReference type="ARBA" id="ARBA00022448"/>
    </source>
</evidence>
<evidence type="ECO:0000256" key="7">
    <source>
        <dbReference type="ARBA" id="ARBA00023065"/>
    </source>
</evidence>
<evidence type="ECO:0000256" key="5">
    <source>
        <dbReference type="ARBA" id="ARBA00022906"/>
    </source>
</evidence>
<evidence type="ECO:0000259" key="12">
    <source>
        <dbReference type="Pfam" id="PF16916"/>
    </source>
</evidence>
<dbReference type="Gene3D" id="1.20.1510.10">
    <property type="entry name" value="Cation efflux protein transmembrane domain"/>
    <property type="match status" value="1"/>
</dbReference>
<dbReference type="InterPro" id="IPR027470">
    <property type="entry name" value="Cation_efflux_CTD"/>
</dbReference>